<dbReference type="InterPro" id="IPR036721">
    <property type="entry name" value="RCK_C_sf"/>
</dbReference>
<feature type="domain" description="RCK C-terminal" evidence="8">
    <location>
        <begin position="221"/>
        <end position="305"/>
    </location>
</feature>
<feature type="transmembrane region" description="Helical" evidence="7">
    <location>
        <begin position="463"/>
        <end position="482"/>
    </location>
</feature>
<keyword evidence="5 7" id="KW-1133">Transmembrane helix</keyword>
<dbReference type="InterPro" id="IPR036259">
    <property type="entry name" value="MFS_trans_sf"/>
</dbReference>
<feature type="transmembrane region" description="Helical" evidence="7">
    <location>
        <begin position="494"/>
        <end position="518"/>
    </location>
</feature>
<name>A0A2N6CVF7_9GAMM</name>
<gene>
    <name evidence="9" type="ORF">C0630_12345</name>
</gene>
<keyword evidence="3 7" id="KW-0812">Transmembrane</keyword>
<evidence type="ECO:0000256" key="3">
    <source>
        <dbReference type="ARBA" id="ARBA00022692"/>
    </source>
</evidence>
<evidence type="ECO:0000259" key="8">
    <source>
        <dbReference type="PROSITE" id="PS51202"/>
    </source>
</evidence>
<dbReference type="InterPro" id="IPR006037">
    <property type="entry name" value="RCK_C"/>
</dbReference>
<dbReference type="GO" id="GO:0008324">
    <property type="term" value="F:monoatomic cation transmembrane transporter activity"/>
    <property type="evidence" value="ECO:0007669"/>
    <property type="project" value="InterPro"/>
</dbReference>
<feature type="transmembrane region" description="Helical" evidence="7">
    <location>
        <begin position="37"/>
        <end position="54"/>
    </location>
</feature>
<evidence type="ECO:0000313" key="10">
    <source>
        <dbReference type="Proteomes" id="UP000235015"/>
    </source>
</evidence>
<dbReference type="PANTHER" id="PTHR43652">
    <property type="entry name" value="BASIC AMINO ACID ANTIPORTER YFCC-RELATED"/>
    <property type="match status" value="1"/>
</dbReference>
<feature type="transmembrane region" description="Helical" evidence="7">
    <location>
        <begin position="156"/>
        <end position="180"/>
    </location>
</feature>
<evidence type="ECO:0000256" key="1">
    <source>
        <dbReference type="ARBA" id="ARBA00004141"/>
    </source>
</evidence>
<dbReference type="Proteomes" id="UP000235015">
    <property type="component" value="Unassembled WGS sequence"/>
</dbReference>
<reference evidence="9 10" key="1">
    <citation type="submission" date="2017-11" db="EMBL/GenBank/DDBJ databases">
        <title>Genome-resolved metagenomics identifies genetic mobility, metabolic interactions, and unexpected diversity in perchlorate-reducing communities.</title>
        <authorList>
            <person name="Barnum T.P."/>
            <person name="Figueroa I.A."/>
            <person name="Carlstrom C.I."/>
            <person name="Lucas L.N."/>
            <person name="Engelbrektson A.L."/>
            <person name="Coates J.D."/>
        </authorList>
    </citation>
    <scope>NUCLEOTIDE SEQUENCE [LARGE SCALE GENOMIC DNA]</scope>
    <source>
        <strain evidence="9">BM301</strain>
    </source>
</reference>
<dbReference type="Pfam" id="PF02080">
    <property type="entry name" value="TrkA_C"/>
    <property type="match status" value="2"/>
</dbReference>
<feature type="transmembrane region" description="Helical" evidence="7">
    <location>
        <begin position="127"/>
        <end position="144"/>
    </location>
</feature>
<dbReference type="GO" id="GO:0006813">
    <property type="term" value="P:potassium ion transport"/>
    <property type="evidence" value="ECO:0007669"/>
    <property type="project" value="InterPro"/>
</dbReference>
<keyword evidence="2" id="KW-0813">Transport</keyword>
<dbReference type="Pfam" id="PF03600">
    <property type="entry name" value="CitMHS"/>
    <property type="match status" value="1"/>
</dbReference>
<dbReference type="Gene3D" id="3.30.70.1450">
    <property type="entry name" value="Regulator of K+ conductance, C-terminal domain"/>
    <property type="match status" value="2"/>
</dbReference>
<comment type="caution">
    <text evidence="9">The sequence shown here is derived from an EMBL/GenBank/DDBJ whole genome shotgun (WGS) entry which is preliminary data.</text>
</comment>
<feature type="transmembrane region" description="Helical" evidence="7">
    <location>
        <begin position="99"/>
        <end position="121"/>
    </location>
</feature>
<dbReference type="PROSITE" id="PS51202">
    <property type="entry name" value="RCK_C"/>
    <property type="match status" value="2"/>
</dbReference>
<evidence type="ECO:0000256" key="4">
    <source>
        <dbReference type="ARBA" id="ARBA00022737"/>
    </source>
</evidence>
<evidence type="ECO:0000256" key="6">
    <source>
        <dbReference type="ARBA" id="ARBA00023136"/>
    </source>
</evidence>
<dbReference type="RefSeq" id="WP_273439781.1">
    <property type="nucleotide sequence ID" value="NZ_PKUN01000021.1"/>
</dbReference>
<feature type="domain" description="RCK C-terminal" evidence="8">
    <location>
        <begin position="315"/>
        <end position="402"/>
    </location>
</feature>
<evidence type="ECO:0000256" key="2">
    <source>
        <dbReference type="ARBA" id="ARBA00022448"/>
    </source>
</evidence>
<evidence type="ECO:0000313" key="9">
    <source>
        <dbReference type="EMBL" id="PLX61179.1"/>
    </source>
</evidence>
<sequence>MELPALPDTHGLAVLLLVVVALALFTRERIPLETSSLAVLVLLTAGFELFPYVVDGGQLHAIDFFSGFGHEALVAVCALMIAGQALVRTGALEPVGRQLARLWSISPMLSLLITLLVGALLSAFVNNVPIVVLLLPILVSVSLRNNQPASSILMPMGFATLVGGMSTTIGTSTNLLVVSVASDMGLPRFSMFHFFIPAAIAGGLAILFLWLLAPRMLPRREALMEDTSPRVFTAQLHVDEESFAAGKTLAEANEEVGRTLKIIQIHRNGGVVLTPLPDVVIKPGDLLSVKDTPDNLKEMETVLGAKLYTDDKRVDEEHPLHDEDQQLAEIVVTQGSPLDGTTLSRLRFSDYYQLVTLALHRAGATVRTLREEVGSVRLNVGDVLLVQGSRERIAELKRSGELLVLDATSDLPTTKRAPLALLIMAAIVVVAAFGILPIAISATCGVLLMIITRCLSWRDAAQALSTQVILIVVASLALGMALSKTGGAHYLAQLFVSVSAGSSPTVMLSGLMLVMAVLTNIVSNNAAAVIGTPIAVSIAQQLGLPAEPFVLAVLFGANMSYATPMAYKTNLLVMNAGGYKFNDFVRVGIPLTLIVWLTLSWLLPMMYDI</sequence>
<dbReference type="GO" id="GO:0005886">
    <property type="term" value="C:plasma membrane"/>
    <property type="evidence" value="ECO:0007669"/>
    <property type="project" value="TreeGrafter"/>
</dbReference>
<feature type="transmembrane region" description="Helical" evidence="7">
    <location>
        <begin position="587"/>
        <end position="607"/>
    </location>
</feature>
<feature type="transmembrane region" description="Helical" evidence="7">
    <location>
        <begin position="549"/>
        <end position="567"/>
    </location>
</feature>
<feature type="transmembrane region" description="Helical" evidence="7">
    <location>
        <begin position="419"/>
        <end position="451"/>
    </location>
</feature>
<dbReference type="EMBL" id="PKUN01000021">
    <property type="protein sequence ID" value="PLX61179.1"/>
    <property type="molecule type" value="Genomic_DNA"/>
</dbReference>
<evidence type="ECO:0000256" key="7">
    <source>
        <dbReference type="SAM" id="Phobius"/>
    </source>
</evidence>
<dbReference type="InterPro" id="IPR004680">
    <property type="entry name" value="Cit_transptr-like_dom"/>
</dbReference>
<feature type="transmembrane region" description="Helical" evidence="7">
    <location>
        <begin position="192"/>
        <end position="213"/>
    </location>
</feature>
<feature type="transmembrane region" description="Helical" evidence="7">
    <location>
        <begin position="66"/>
        <end position="87"/>
    </location>
</feature>
<feature type="transmembrane region" description="Helical" evidence="7">
    <location>
        <begin position="6"/>
        <end position="25"/>
    </location>
</feature>
<dbReference type="InterPro" id="IPR051679">
    <property type="entry name" value="DASS-Related_Transporters"/>
</dbReference>
<accession>A0A2N6CVF7</accession>
<dbReference type="SUPFAM" id="SSF116726">
    <property type="entry name" value="TrkA C-terminal domain-like"/>
    <property type="match status" value="2"/>
</dbReference>
<dbReference type="STRING" id="1111735.GCA_000428045_00765"/>
<dbReference type="AlphaFoldDB" id="A0A2N6CVF7"/>
<proteinExistence type="predicted"/>
<organism evidence="9 10">
    <name type="scientific">Sedimenticola selenatireducens</name>
    <dbReference type="NCBI Taxonomy" id="191960"/>
    <lineage>
        <taxon>Bacteria</taxon>
        <taxon>Pseudomonadati</taxon>
        <taxon>Pseudomonadota</taxon>
        <taxon>Gammaproteobacteria</taxon>
        <taxon>Chromatiales</taxon>
        <taxon>Sedimenticolaceae</taxon>
        <taxon>Sedimenticola</taxon>
    </lineage>
</organism>
<dbReference type="PANTHER" id="PTHR43652:SF2">
    <property type="entry name" value="BASIC AMINO ACID ANTIPORTER YFCC-RELATED"/>
    <property type="match status" value="1"/>
</dbReference>
<protein>
    <submittedName>
        <fullName evidence="9">SLC13 family permease</fullName>
    </submittedName>
</protein>
<dbReference type="SUPFAM" id="SSF103473">
    <property type="entry name" value="MFS general substrate transporter"/>
    <property type="match status" value="1"/>
</dbReference>
<evidence type="ECO:0000256" key="5">
    <source>
        <dbReference type="ARBA" id="ARBA00022989"/>
    </source>
</evidence>
<comment type="subcellular location">
    <subcellularLocation>
        <location evidence="1">Membrane</location>
        <topology evidence="1">Multi-pass membrane protein</topology>
    </subcellularLocation>
</comment>
<keyword evidence="6 7" id="KW-0472">Membrane</keyword>
<keyword evidence="4" id="KW-0677">Repeat</keyword>